<protein>
    <recommendedName>
        <fullName evidence="2">Fibronectin type-III domain-containing protein</fullName>
    </recommendedName>
</protein>
<gene>
    <name evidence="3" type="ORF">AB1Y20_008867</name>
</gene>
<accession>A0AB34IUL8</accession>
<comment type="caution">
    <text evidence="3">The sequence shown here is derived from an EMBL/GenBank/DDBJ whole genome shotgun (WGS) entry which is preliminary data.</text>
</comment>
<dbReference type="CDD" id="cd00063">
    <property type="entry name" value="FN3"/>
    <property type="match status" value="1"/>
</dbReference>
<name>A0AB34IUL8_PRYPA</name>
<dbReference type="Pfam" id="PF00041">
    <property type="entry name" value="fn3"/>
    <property type="match status" value="1"/>
</dbReference>
<evidence type="ECO:0000313" key="3">
    <source>
        <dbReference type="EMBL" id="KAL1505108.1"/>
    </source>
</evidence>
<dbReference type="InterPro" id="IPR011990">
    <property type="entry name" value="TPR-like_helical_dom_sf"/>
</dbReference>
<dbReference type="SUPFAM" id="SSF49265">
    <property type="entry name" value="Fibronectin type III"/>
    <property type="match status" value="1"/>
</dbReference>
<evidence type="ECO:0000259" key="2">
    <source>
        <dbReference type="PROSITE" id="PS50853"/>
    </source>
</evidence>
<dbReference type="Gene3D" id="2.60.40.10">
    <property type="entry name" value="Immunoglobulins"/>
    <property type="match status" value="1"/>
</dbReference>
<dbReference type="Proteomes" id="UP001515480">
    <property type="component" value="Unassembled WGS sequence"/>
</dbReference>
<dbReference type="InterPro" id="IPR003961">
    <property type="entry name" value="FN3_dom"/>
</dbReference>
<keyword evidence="4" id="KW-1185">Reference proteome</keyword>
<dbReference type="InterPro" id="IPR013783">
    <property type="entry name" value="Ig-like_fold"/>
</dbReference>
<dbReference type="EMBL" id="JBGBPQ010000019">
    <property type="protein sequence ID" value="KAL1505108.1"/>
    <property type="molecule type" value="Genomic_DNA"/>
</dbReference>
<feature type="region of interest" description="Disordered" evidence="1">
    <location>
        <begin position="1"/>
        <end position="75"/>
    </location>
</feature>
<evidence type="ECO:0000256" key="1">
    <source>
        <dbReference type="SAM" id="MobiDB-lite"/>
    </source>
</evidence>
<dbReference type="SUPFAM" id="SSF48452">
    <property type="entry name" value="TPR-like"/>
    <property type="match status" value="1"/>
</dbReference>
<proteinExistence type="predicted"/>
<dbReference type="PROSITE" id="PS50853">
    <property type="entry name" value="FN3"/>
    <property type="match status" value="1"/>
</dbReference>
<dbReference type="InterPro" id="IPR036116">
    <property type="entry name" value="FN3_sf"/>
</dbReference>
<dbReference type="SMART" id="SM00060">
    <property type="entry name" value="FN3"/>
    <property type="match status" value="1"/>
</dbReference>
<evidence type="ECO:0000313" key="4">
    <source>
        <dbReference type="Proteomes" id="UP001515480"/>
    </source>
</evidence>
<sequence>MPLPDAPSRAGTAQQRSRPPVTRAPPPVAHERTSSTHERPLSTLPSQKHAAPAPSRALFPGSASTPQLPARKLPSLGVTHPGASISKFAKANCIITCPPHRNDGGKHAMFSSELPALAAVSSPEPSVTVNSRLARMRNKMLMETRHEALAELRASKSTSKAAANTAWEEQRYGDCVRHLNEAIALVPCDVLLRYRSNANLRRGEFNSALDDAGKAVELNSLGPKNFICQAHMLQRQSKLQEAGAAYLSAMNLGQHGQGEETDYSGLLDTVRRERSYFNAVRPSHLKVLGFGLVRSPSRSSIFDPNKIVRDPDEFGGNIPPSPIGQVEDVQFSSCAVTWSPPKRTDDSDWGEPSWYIVQVSRVTLQWIPHDRSFLEGFEKWETVHEGPEDVLAATVKGLLGDTAYAVRFRSTNENGLSEWSEPIRFHTTTDDSKEEQVPVPVPRKWLQLDLHDIARQHMEIKQCDISGFYADLYEAFAPMVRTIRRVFLGVSLQSMVGATQVGEVSKQQFFRFVKDIGLVDTSPKRAVGAKPLSPAEVDFLFLRANMTNLQGRQSILNAQQASTKTLLKNLEHSLENARLDDDEDEDDGGIASMVLHEFVAALVRLAWATFSIPGFGVSERLHLLFNKAIMPRCSSMIHSTDAFVEVWRTPRVQAITRYYKEDLSKIFYAFAASDQALNARLTRESMSLPELFYMLKMGDMFDDNLTSAQLMAIFTRVNATSAENGEDEDAQELSLDEFCEVIARICNQKIPLSNRGGEPFENTWQSFLQVVFVPKLKRLVRKGVAKNMTSRTLSIRGSGS</sequence>
<feature type="domain" description="Fibronectin type-III" evidence="2">
    <location>
        <begin position="319"/>
        <end position="431"/>
    </location>
</feature>
<reference evidence="3 4" key="1">
    <citation type="journal article" date="2024" name="Science">
        <title>Giant polyketide synthase enzymes in the biosynthesis of giant marine polyether toxins.</title>
        <authorList>
            <person name="Fallon T.R."/>
            <person name="Shende V.V."/>
            <person name="Wierzbicki I.H."/>
            <person name="Pendleton A.L."/>
            <person name="Watervoot N.F."/>
            <person name="Auber R.P."/>
            <person name="Gonzalez D.J."/>
            <person name="Wisecaver J.H."/>
            <person name="Moore B.S."/>
        </authorList>
    </citation>
    <scope>NUCLEOTIDE SEQUENCE [LARGE SCALE GENOMIC DNA]</scope>
    <source>
        <strain evidence="3 4">12B1</strain>
    </source>
</reference>
<feature type="compositionally biased region" description="Basic and acidic residues" evidence="1">
    <location>
        <begin position="29"/>
        <end position="40"/>
    </location>
</feature>
<organism evidence="3 4">
    <name type="scientific">Prymnesium parvum</name>
    <name type="common">Toxic golden alga</name>
    <dbReference type="NCBI Taxonomy" id="97485"/>
    <lineage>
        <taxon>Eukaryota</taxon>
        <taxon>Haptista</taxon>
        <taxon>Haptophyta</taxon>
        <taxon>Prymnesiophyceae</taxon>
        <taxon>Prymnesiales</taxon>
        <taxon>Prymnesiaceae</taxon>
        <taxon>Prymnesium</taxon>
    </lineage>
</organism>
<dbReference type="Gene3D" id="1.25.40.10">
    <property type="entry name" value="Tetratricopeptide repeat domain"/>
    <property type="match status" value="1"/>
</dbReference>
<dbReference type="AlphaFoldDB" id="A0AB34IUL8"/>